<dbReference type="InParanoid" id="A0A163KBJ8"/>
<evidence type="ECO:0000256" key="5">
    <source>
        <dbReference type="ARBA" id="ARBA00023242"/>
    </source>
</evidence>
<dbReference type="Pfam" id="PF08598">
    <property type="entry name" value="Sds3"/>
    <property type="match status" value="1"/>
</dbReference>
<evidence type="ECO:0000256" key="1">
    <source>
        <dbReference type="ARBA" id="ARBA00004123"/>
    </source>
</evidence>
<proteinExistence type="predicted"/>
<reference evidence="7" key="1">
    <citation type="submission" date="2016-04" db="EMBL/GenBank/DDBJ databases">
        <authorList>
            <person name="Evans L.H."/>
            <person name="Alamgir A."/>
            <person name="Owens N."/>
            <person name="Weber N.D."/>
            <person name="Virtaneva K."/>
            <person name="Barbian K."/>
            <person name="Babar A."/>
            <person name="Rosenke K."/>
        </authorList>
    </citation>
    <scope>NUCLEOTIDE SEQUENCE [LARGE SCALE GENOMIC DNA]</scope>
    <source>
        <strain evidence="7">CBS 101.48</strain>
    </source>
</reference>
<feature type="region of interest" description="Disordered" evidence="6">
    <location>
        <begin position="12"/>
        <end position="256"/>
    </location>
</feature>
<dbReference type="STRING" id="4829.A0A163KBJ8"/>
<dbReference type="InterPro" id="IPR013907">
    <property type="entry name" value="Sds3"/>
</dbReference>
<name>A0A163KBJ8_ABSGL</name>
<feature type="compositionally biased region" description="Pro residues" evidence="6">
    <location>
        <begin position="182"/>
        <end position="196"/>
    </location>
</feature>
<dbReference type="GO" id="GO:0005654">
    <property type="term" value="C:nucleoplasm"/>
    <property type="evidence" value="ECO:0007669"/>
    <property type="project" value="UniProtKB-ARBA"/>
</dbReference>
<feature type="compositionally biased region" description="Basic and acidic residues" evidence="6">
    <location>
        <begin position="364"/>
        <end position="379"/>
    </location>
</feature>
<dbReference type="EMBL" id="LT555144">
    <property type="protein sequence ID" value="SAM09576.1"/>
    <property type="molecule type" value="Genomic_DNA"/>
</dbReference>
<feature type="region of interest" description="Disordered" evidence="6">
    <location>
        <begin position="364"/>
        <end position="400"/>
    </location>
</feature>
<feature type="compositionally biased region" description="Polar residues" evidence="6">
    <location>
        <begin position="117"/>
        <end position="132"/>
    </location>
</feature>
<dbReference type="AlphaFoldDB" id="A0A163KBJ8"/>
<evidence type="ECO:0000256" key="2">
    <source>
        <dbReference type="ARBA" id="ARBA00022491"/>
    </source>
</evidence>
<gene>
    <name evidence="7" type="primary">ABSGL_15272.1 scaffold 16333</name>
</gene>
<comment type="subcellular location">
    <subcellularLocation>
        <location evidence="1">Nucleus</location>
    </subcellularLocation>
</comment>
<organism evidence="7">
    <name type="scientific">Absidia glauca</name>
    <name type="common">Pin mould</name>
    <dbReference type="NCBI Taxonomy" id="4829"/>
    <lineage>
        <taxon>Eukaryota</taxon>
        <taxon>Fungi</taxon>
        <taxon>Fungi incertae sedis</taxon>
        <taxon>Mucoromycota</taxon>
        <taxon>Mucoromycotina</taxon>
        <taxon>Mucoromycetes</taxon>
        <taxon>Mucorales</taxon>
        <taxon>Cunninghamellaceae</taxon>
        <taxon>Absidia</taxon>
    </lineage>
</organism>
<accession>A0A163KBJ8</accession>
<keyword evidence="4" id="KW-0804">Transcription</keyword>
<sequence length="427" mass="48227">MLPQIGYIVAQAGADSRPSHSIFSTNHSRSSPPPPSLTQQQLFQQQQTKNQPTYTMTLSKETPTYTNAPPPPPPPPPTSLTGPPVLLDQHPSSLPYMYSTASSQGGPNDYYYAHSNPPASGSTAKSATNLEHQPTAPPFRSQQQVKYPWQQQQQQQQQPPHDPYMDYSYHPPSLVWHNAPPASAPSPAPPAPPAPSIDPSSDNKSYSRSKGPTFHRTPPPPPPSTTAHDTTYDSSYYIKHQPPSSHPPSTSTFRWHQDDTLTETKMFRRLREYNDLMAWMDNEFWDQNDEVYQEKLLSLRQELKSIQEGDHAAFQEMVADLELIRDQTISNALCFENYQMTVTKQGLDLDVMLIEDEYKKQSLRKRIGDDRSPRQETSSRGRRLKHTTASPHNINAPLSYKEDEDIEAEYLAMKGNLPRRAGVASRR</sequence>
<keyword evidence="3" id="KW-0805">Transcription regulation</keyword>
<keyword evidence="5" id="KW-0539">Nucleus</keyword>
<dbReference type="Proteomes" id="UP000078561">
    <property type="component" value="Unassembled WGS sequence"/>
</dbReference>
<feature type="compositionally biased region" description="Low complexity" evidence="6">
    <location>
        <begin position="142"/>
        <end position="159"/>
    </location>
</feature>
<evidence type="ECO:0000256" key="6">
    <source>
        <dbReference type="SAM" id="MobiDB-lite"/>
    </source>
</evidence>
<feature type="compositionally biased region" description="Low complexity" evidence="6">
    <location>
        <begin position="37"/>
        <end position="55"/>
    </location>
</feature>
<dbReference type="OMA" id="TPHNIHA"/>
<dbReference type="GO" id="GO:0010468">
    <property type="term" value="P:regulation of gene expression"/>
    <property type="evidence" value="ECO:0007669"/>
    <property type="project" value="UniProtKB-ARBA"/>
</dbReference>
<evidence type="ECO:0000313" key="8">
    <source>
        <dbReference type="Proteomes" id="UP000078561"/>
    </source>
</evidence>
<dbReference type="OrthoDB" id="70376at2759"/>
<protein>
    <submittedName>
        <fullName evidence="7">Uncharacterized protein</fullName>
    </submittedName>
</protein>
<feature type="compositionally biased region" description="Pro residues" evidence="6">
    <location>
        <begin position="68"/>
        <end position="78"/>
    </location>
</feature>
<evidence type="ECO:0000256" key="3">
    <source>
        <dbReference type="ARBA" id="ARBA00023015"/>
    </source>
</evidence>
<keyword evidence="8" id="KW-1185">Reference proteome</keyword>
<evidence type="ECO:0000313" key="7">
    <source>
        <dbReference type="EMBL" id="SAM09576.1"/>
    </source>
</evidence>
<keyword evidence="2" id="KW-0678">Repressor</keyword>
<evidence type="ECO:0000256" key="4">
    <source>
        <dbReference type="ARBA" id="ARBA00023163"/>
    </source>
</evidence>